<comment type="similarity">
    <text evidence="1">Belongs to the bacterial solute-binding protein 1 family.</text>
</comment>
<dbReference type="Gene3D" id="3.40.190.10">
    <property type="entry name" value="Periplasmic binding protein-like II"/>
    <property type="match status" value="2"/>
</dbReference>
<reference evidence="5" key="1">
    <citation type="submission" date="2016-10" db="EMBL/GenBank/DDBJ databases">
        <authorList>
            <person name="Varghese N."/>
            <person name="Submissions S."/>
        </authorList>
    </citation>
    <scope>NUCLEOTIDE SEQUENCE [LARGE SCALE GENOMIC DNA]</scope>
    <source>
        <strain evidence="5">DSM 43163</strain>
    </source>
</reference>
<evidence type="ECO:0000256" key="2">
    <source>
        <dbReference type="ARBA" id="ARBA00022448"/>
    </source>
</evidence>
<dbReference type="RefSeq" id="WP_103939369.1">
    <property type="nucleotide sequence ID" value="NZ_FNVO01000008.1"/>
</dbReference>
<proteinExistence type="inferred from homology"/>
<accession>A0A1H6C2M3</accession>
<dbReference type="InterPro" id="IPR050490">
    <property type="entry name" value="Bact_solute-bd_prot1"/>
</dbReference>
<evidence type="ECO:0000256" key="1">
    <source>
        <dbReference type="ARBA" id="ARBA00008520"/>
    </source>
</evidence>
<gene>
    <name evidence="4" type="ORF">SAMN04489712_108234</name>
</gene>
<dbReference type="Proteomes" id="UP000236723">
    <property type="component" value="Unassembled WGS sequence"/>
</dbReference>
<keyword evidence="5" id="KW-1185">Reference proteome</keyword>
<dbReference type="EMBL" id="FNVO01000008">
    <property type="protein sequence ID" value="SEG66895.1"/>
    <property type="molecule type" value="Genomic_DNA"/>
</dbReference>
<dbReference type="SUPFAM" id="SSF53850">
    <property type="entry name" value="Periplasmic binding protein-like II"/>
    <property type="match status" value="1"/>
</dbReference>
<dbReference type="PROSITE" id="PS51257">
    <property type="entry name" value="PROKAR_LIPOPROTEIN"/>
    <property type="match status" value="1"/>
</dbReference>
<feature type="chain" id="PRO_5009294374" evidence="3">
    <location>
        <begin position="30"/>
        <end position="445"/>
    </location>
</feature>
<feature type="signal peptide" evidence="3">
    <location>
        <begin position="1"/>
        <end position="29"/>
    </location>
</feature>
<evidence type="ECO:0000256" key="3">
    <source>
        <dbReference type="SAM" id="SignalP"/>
    </source>
</evidence>
<evidence type="ECO:0000313" key="5">
    <source>
        <dbReference type="Proteomes" id="UP000236723"/>
    </source>
</evidence>
<name>A0A1H6C2M3_9ACTN</name>
<protein>
    <submittedName>
        <fullName evidence="4">Carbohydrate ABC transporter substrate-binding protein, CUT1 family</fullName>
    </submittedName>
</protein>
<dbReference type="PANTHER" id="PTHR43649:SF29">
    <property type="entry name" value="OSMOPROTECTIVE COMPOUNDS-BINDING PROTEIN GGTB"/>
    <property type="match status" value="1"/>
</dbReference>
<dbReference type="InterPro" id="IPR006059">
    <property type="entry name" value="SBP"/>
</dbReference>
<keyword evidence="3" id="KW-0732">Signal</keyword>
<sequence>MRAERRSMGRRRMLGVTLAAGLAISTAAACGGDDTDTGPEGGGALKGQTVTVAAIWTGTNEGAKFKKVLDAFGKRTGAKVIYTPTGDNVAAFLGSKVNGGAPPDVAFLPQQGVLVEFAKKGWIKPLPAEAQSELQKNFAKVWQDLGSHDGKTYGIYYKTGSKSTIWYRKQAFTDAGIAQPPTTWADFVKTAQTLSDSGATPIAIGAADGWVLTDWFENVYLSVAGPDKYDQLSKHEIKYTDPTVKEALRRLAEIWGKQNYLAGGPKGALQTEFPGSVPQVFGASPKAAMLPGADFVASEITSATKSKVGTDADFFPFPAAGATAPVVGAGDAAVMMKDTPGARELLKFIATTEAARIWAEQGGYISPNKSLDLAAYPDEVQRRIAKAVIDAGDDFRFDMSDLAPAAFGGTKGAGEWKILQDFLADPSDVDGTAAKLEQAAADAFK</sequence>
<dbReference type="PANTHER" id="PTHR43649">
    <property type="entry name" value="ARABINOSE-BINDING PROTEIN-RELATED"/>
    <property type="match status" value="1"/>
</dbReference>
<dbReference type="OrthoDB" id="3507433at2"/>
<organism evidence="4 5">
    <name type="scientific">Thermomonospora echinospora</name>
    <dbReference type="NCBI Taxonomy" id="1992"/>
    <lineage>
        <taxon>Bacteria</taxon>
        <taxon>Bacillati</taxon>
        <taxon>Actinomycetota</taxon>
        <taxon>Actinomycetes</taxon>
        <taxon>Streptosporangiales</taxon>
        <taxon>Thermomonosporaceae</taxon>
        <taxon>Thermomonospora</taxon>
    </lineage>
</organism>
<keyword evidence="2" id="KW-0813">Transport</keyword>
<dbReference type="Pfam" id="PF13416">
    <property type="entry name" value="SBP_bac_8"/>
    <property type="match status" value="1"/>
</dbReference>
<dbReference type="AlphaFoldDB" id="A0A1H6C2M3"/>
<evidence type="ECO:0000313" key="4">
    <source>
        <dbReference type="EMBL" id="SEG66895.1"/>
    </source>
</evidence>